<keyword evidence="2" id="KW-1185">Reference proteome</keyword>
<dbReference type="EMBL" id="JAZHPZ010000026">
    <property type="protein sequence ID" value="MEF2969251.1"/>
    <property type="molecule type" value="Genomic_DNA"/>
</dbReference>
<accession>A0ABU7VZY3</accession>
<evidence type="ECO:0000313" key="2">
    <source>
        <dbReference type="Proteomes" id="UP001306950"/>
    </source>
</evidence>
<proteinExistence type="predicted"/>
<gene>
    <name evidence="1" type="ORF">V3851_26110</name>
</gene>
<reference evidence="1 2" key="1">
    <citation type="submission" date="2024-02" db="EMBL/GenBank/DDBJ databases">
        <title>A nitrogen-fixing paenibacillus bacterium.</title>
        <authorList>
            <person name="Zhang W.L."/>
            <person name="Chen S.F."/>
        </authorList>
    </citation>
    <scope>NUCLEOTIDE SEQUENCE [LARGE SCALE GENOMIC DNA]</scope>
    <source>
        <strain evidence="1 2">M1</strain>
    </source>
</reference>
<dbReference type="RefSeq" id="WP_331849345.1">
    <property type="nucleotide sequence ID" value="NZ_JAZHPZ010000026.1"/>
</dbReference>
<organism evidence="1 2">
    <name type="scientific">Paenibacillus haidiansis</name>
    <dbReference type="NCBI Taxonomy" id="1574488"/>
    <lineage>
        <taxon>Bacteria</taxon>
        <taxon>Bacillati</taxon>
        <taxon>Bacillota</taxon>
        <taxon>Bacilli</taxon>
        <taxon>Bacillales</taxon>
        <taxon>Paenibacillaceae</taxon>
        <taxon>Paenibacillus</taxon>
    </lineage>
</organism>
<name>A0ABU7VZY3_9BACL</name>
<protein>
    <submittedName>
        <fullName evidence="1">Uncharacterized protein</fullName>
    </submittedName>
</protein>
<dbReference type="Proteomes" id="UP001306950">
    <property type="component" value="Unassembled WGS sequence"/>
</dbReference>
<comment type="caution">
    <text evidence="1">The sequence shown here is derived from an EMBL/GenBank/DDBJ whole genome shotgun (WGS) entry which is preliminary data.</text>
</comment>
<evidence type="ECO:0000313" key="1">
    <source>
        <dbReference type="EMBL" id="MEF2969251.1"/>
    </source>
</evidence>
<sequence>MNEQDPYFQDIPWDLIYDDNGELIGEVYLFLPTPPPRKTTQKGA</sequence>